<dbReference type="Proteomes" id="UP000780801">
    <property type="component" value="Unassembled WGS sequence"/>
</dbReference>
<reference evidence="3" key="1">
    <citation type="journal article" date="2020" name="Fungal Divers.">
        <title>Resolving the Mortierellaceae phylogeny through synthesis of multi-gene phylogenetics and phylogenomics.</title>
        <authorList>
            <person name="Vandepol N."/>
            <person name="Liber J."/>
            <person name="Desiro A."/>
            <person name="Na H."/>
            <person name="Kennedy M."/>
            <person name="Barry K."/>
            <person name="Grigoriev I.V."/>
            <person name="Miller A.N."/>
            <person name="O'Donnell K."/>
            <person name="Stajich J.E."/>
            <person name="Bonito G."/>
        </authorList>
    </citation>
    <scope>NUCLEOTIDE SEQUENCE</scope>
    <source>
        <strain evidence="3">KOD1015</strain>
    </source>
</reference>
<proteinExistence type="predicted"/>
<evidence type="ECO:0000256" key="1">
    <source>
        <dbReference type="SAM" id="Coils"/>
    </source>
</evidence>
<feature type="compositionally biased region" description="Acidic residues" evidence="2">
    <location>
        <begin position="282"/>
        <end position="329"/>
    </location>
</feature>
<dbReference type="AlphaFoldDB" id="A0A9P6FXE3"/>
<dbReference type="EMBL" id="JAABOA010000653">
    <property type="protein sequence ID" value="KAF9583593.1"/>
    <property type="molecule type" value="Genomic_DNA"/>
</dbReference>
<sequence length="369" mass="40971">MLSCISGAAAVVEEPSSALHMFASERIQRPLPLTSKAFKRKPLDVSDNHTSNNNNINDRNNNNNSDGIQHHVVETDHPNGEGPAVPTNRRSRRTRALERLQAENSTLRASLAQAQSDVATERQRRDILDQLYLGIRKELGQKLEAEEIRAFNLNMQVEQQQHELRQLKRKLKDAHRRLQMNTSLSSMGYSSLYRTGHGNGSSSSSSMGSFSLSNGFSNIGGLMLHNVSSSNVMIGGQDDSDEFLINHAYSPSARSAFDINQNHQHHSFANKAPGGLNTVLEASDDDGNEEDDEDDVDSDEDMEDAEMYSDEEEDEEDEDHGMSDSDDITDTTVTSRPVSSAPTIGRSVSMQLSAVMEEEEEEEEEKEEC</sequence>
<feature type="compositionally biased region" description="Basic and acidic residues" evidence="2">
    <location>
        <begin position="68"/>
        <end position="79"/>
    </location>
</feature>
<protein>
    <submittedName>
        <fullName evidence="3">Uncharacterized protein</fullName>
    </submittedName>
</protein>
<name>A0A9P6FXE3_9FUNG</name>
<keyword evidence="1" id="KW-0175">Coiled coil</keyword>
<evidence type="ECO:0000313" key="3">
    <source>
        <dbReference type="EMBL" id="KAF9583593.1"/>
    </source>
</evidence>
<evidence type="ECO:0000313" key="4">
    <source>
        <dbReference type="Proteomes" id="UP000780801"/>
    </source>
</evidence>
<feature type="compositionally biased region" description="Polar residues" evidence="2">
    <location>
        <begin position="336"/>
        <end position="352"/>
    </location>
</feature>
<evidence type="ECO:0000256" key="2">
    <source>
        <dbReference type="SAM" id="MobiDB-lite"/>
    </source>
</evidence>
<feature type="region of interest" description="Disordered" evidence="2">
    <location>
        <begin position="33"/>
        <end position="89"/>
    </location>
</feature>
<feature type="non-terminal residue" evidence="3">
    <location>
        <position position="369"/>
    </location>
</feature>
<feature type="compositionally biased region" description="Acidic residues" evidence="2">
    <location>
        <begin position="356"/>
        <end position="369"/>
    </location>
</feature>
<feature type="coiled-coil region" evidence="1">
    <location>
        <begin position="143"/>
        <end position="177"/>
    </location>
</feature>
<organism evidence="3 4">
    <name type="scientific">Lunasporangiospora selenospora</name>
    <dbReference type="NCBI Taxonomy" id="979761"/>
    <lineage>
        <taxon>Eukaryota</taxon>
        <taxon>Fungi</taxon>
        <taxon>Fungi incertae sedis</taxon>
        <taxon>Mucoromycota</taxon>
        <taxon>Mortierellomycotina</taxon>
        <taxon>Mortierellomycetes</taxon>
        <taxon>Mortierellales</taxon>
        <taxon>Mortierellaceae</taxon>
        <taxon>Lunasporangiospora</taxon>
    </lineage>
</organism>
<gene>
    <name evidence="3" type="ORF">BGW38_009095</name>
</gene>
<feature type="compositionally biased region" description="Low complexity" evidence="2">
    <location>
        <begin position="48"/>
        <end position="66"/>
    </location>
</feature>
<comment type="caution">
    <text evidence="3">The sequence shown here is derived from an EMBL/GenBank/DDBJ whole genome shotgun (WGS) entry which is preliminary data.</text>
</comment>
<keyword evidence="4" id="KW-1185">Reference proteome</keyword>
<accession>A0A9P6FXE3</accession>
<feature type="region of interest" description="Disordered" evidence="2">
    <location>
        <begin position="266"/>
        <end position="369"/>
    </location>
</feature>